<dbReference type="PANTHER" id="PTHR40621:SF7">
    <property type="entry name" value="BZIP DOMAIN-CONTAINING PROTEIN"/>
    <property type="match status" value="1"/>
</dbReference>
<dbReference type="InParanoid" id="W2SCK3"/>
<dbReference type="AlphaFoldDB" id="W2SCK3"/>
<dbReference type="InterPro" id="IPR004827">
    <property type="entry name" value="bZIP"/>
</dbReference>
<dbReference type="eggNOG" id="ENOG502QUE5">
    <property type="taxonomic scope" value="Eukaryota"/>
</dbReference>
<dbReference type="InterPro" id="IPR018287">
    <property type="entry name" value="Hap4_TF_heteromerisation"/>
</dbReference>
<dbReference type="SUPFAM" id="SSF57959">
    <property type="entry name" value="Leucine zipper domain"/>
    <property type="match status" value="1"/>
</dbReference>
<feature type="domain" description="BZIP" evidence="4">
    <location>
        <begin position="73"/>
        <end position="114"/>
    </location>
</feature>
<evidence type="ECO:0000256" key="3">
    <source>
        <dbReference type="SAM" id="MobiDB-lite"/>
    </source>
</evidence>
<dbReference type="GO" id="GO:0001228">
    <property type="term" value="F:DNA-binding transcription activator activity, RNA polymerase II-specific"/>
    <property type="evidence" value="ECO:0007669"/>
    <property type="project" value="TreeGrafter"/>
</dbReference>
<dbReference type="Pfam" id="PF10297">
    <property type="entry name" value="Hap4_Hap_bind"/>
    <property type="match status" value="1"/>
</dbReference>
<proteinExistence type="predicted"/>
<organism evidence="5 6">
    <name type="scientific">Cyphellophora europaea (strain CBS 101466)</name>
    <name type="common">Phialophora europaea</name>
    <dbReference type="NCBI Taxonomy" id="1220924"/>
    <lineage>
        <taxon>Eukaryota</taxon>
        <taxon>Fungi</taxon>
        <taxon>Dikarya</taxon>
        <taxon>Ascomycota</taxon>
        <taxon>Pezizomycotina</taxon>
        <taxon>Eurotiomycetes</taxon>
        <taxon>Chaetothyriomycetidae</taxon>
        <taxon>Chaetothyriales</taxon>
        <taxon>Cyphellophoraceae</taxon>
        <taxon>Cyphellophora</taxon>
    </lineage>
</organism>
<dbReference type="PANTHER" id="PTHR40621">
    <property type="entry name" value="TRANSCRIPTION FACTOR KAPC-RELATED"/>
    <property type="match status" value="1"/>
</dbReference>
<feature type="compositionally biased region" description="Pro residues" evidence="3">
    <location>
        <begin position="36"/>
        <end position="46"/>
    </location>
</feature>
<dbReference type="InterPro" id="IPR050936">
    <property type="entry name" value="AP-1-like"/>
</dbReference>
<protein>
    <recommendedName>
        <fullName evidence="4">BZIP domain-containing protein</fullName>
    </recommendedName>
</protein>
<gene>
    <name evidence="5" type="ORF">HMPREF1541_00596</name>
</gene>
<sequence length="525" mass="55288">MAGSAGSTPTAMSPPATADIKPTIIRRPSLIMKPAQTPPAGSPPPNSAGTMSLTSKEWIIPPRPKPGRKPATDTPPSKRKAQNRAAQRAFRERRAARVNELEDQIKQIEDENDRETDALHSQVAHLEKEVEQYRTDLNTWAERCRRLEAELSNLRSSRSPQKTTSHAGDTSVGCGKCTLESRCQCIDDAFDTLGAQAQSTAEKRPRSPAPTGSGKRIKTEPRESLEIDFTAMFSRPSTSRAEDISPSSATVVADPCGFCSDGTPCICAEMAAEQEAARSATHPPQPTATRLPRLSQFTPPPSEGDVSMPSTSIPASEVSSTNPCANGPGTCAQCKADPNSTLFCKSLAASRSQSQSQPLSGGGCCGGRDRAGGCCQSQSQPSDDPATAAVPLPPRSRKTRSSARSAAAPASPARASSTSTTAAAAGAPHRTVTLTCADAYTTLSRHPAYERASAEITSWMPKLHASDSPAPMSGRAAAMEVGEGKGGRGRSAAVTAEPPRPAMEIDAANVMAVLRDFDRRFGRNG</sequence>
<feature type="compositionally biased region" description="Basic and acidic residues" evidence="3">
    <location>
        <begin position="89"/>
        <end position="98"/>
    </location>
</feature>
<dbReference type="HOGENOM" id="CLU_014054_0_0_1"/>
<dbReference type="STRING" id="1220924.W2SCK3"/>
<feature type="region of interest" description="Disordered" evidence="3">
    <location>
        <begin position="277"/>
        <end position="322"/>
    </location>
</feature>
<dbReference type="Proteomes" id="UP000030752">
    <property type="component" value="Unassembled WGS sequence"/>
</dbReference>
<comment type="subcellular location">
    <subcellularLocation>
        <location evidence="1">Nucleus</location>
    </subcellularLocation>
</comment>
<evidence type="ECO:0000256" key="1">
    <source>
        <dbReference type="ARBA" id="ARBA00004123"/>
    </source>
</evidence>
<dbReference type="GeneID" id="19967935"/>
<keyword evidence="6" id="KW-1185">Reference proteome</keyword>
<dbReference type="PROSITE" id="PS00036">
    <property type="entry name" value="BZIP_BASIC"/>
    <property type="match status" value="1"/>
</dbReference>
<reference evidence="5 6" key="1">
    <citation type="submission" date="2013-03" db="EMBL/GenBank/DDBJ databases">
        <title>The Genome Sequence of Phialophora europaea CBS 101466.</title>
        <authorList>
            <consortium name="The Broad Institute Genomics Platform"/>
            <person name="Cuomo C."/>
            <person name="de Hoog S."/>
            <person name="Gorbushina A."/>
            <person name="Walker B."/>
            <person name="Young S.K."/>
            <person name="Zeng Q."/>
            <person name="Gargeya S."/>
            <person name="Fitzgerald M."/>
            <person name="Haas B."/>
            <person name="Abouelleil A."/>
            <person name="Allen A.W."/>
            <person name="Alvarado L."/>
            <person name="Arachchi H.M."/>
            <person name="Berlin A.M."/>
            <person name="Chapman S.B."/>
            <person name="Gainer-Dewar J."/>
            <person name="Goldberg J."/>
            <person name="Griggs A."/>
            <person name="Gujja S."/>
            <person name="Hansen M."/>
            <person name="Howarth C."/>
            <person name="Imamovic A."/>
            <person name="Ireland A."/>
            <person name="Larimer J."/>
            <person name="McCowan C."/>
            <person name="Murphy C."/>
            <person name="Pearson M."/>
            <person name="Poon T.W."/>
            <person name="Priest M."/>
            <person name="Roberts A."/>
            <person name="Saif S."/>
            <person name="Shea T."/>
            <person name="Sisk P."/>
            <person name="Sykes S."/>
            <person name="Wortman J."/>
            <person name="Nusbaum C."/>
            <person name="Birren B."/>
        </authorList>
    </citation>
    <scope>NUCLEOTIDE SEQUENCE [LARGE SCALE GENOMIC DNA]</scope>
    <source>
        <strain evidence="5 6">CBS 101466</strain>
    </source>
</reference>
<keyword evidence="2" id="KW-0539">Nucleus</keyword>
<feature type="region of interest" description="Disordered" evidence="3">
    <location>
        <begin position="1"/>
        <end position="98"/>
    </location>
</feature>
<feature type="region of interest" description="Disordered" evidence="3">
    <location>
        <begin position="197"/>
        <end position="220"/>
    </location>
</feature>
<dbReference type="PROSITE" id="PS50217">
    <property type="entry name" value="BZIP"/>
    <property type="match status" value="1"/>
</dbReference>
<feature type="compositionally biased region" description="Polar residues" evidence="3">
    <location>
        <begin position="1"/>
        <end position="11"/>
    </location>
</feature>
<dbReference type="OrthoDB" id="5374328at2759"/>
<dbReference type="InterPro" id="IPR046347">
    <property type="entry name" value="bZIP_sf"/>
</dbReference>
<feature type="compositionally biased region" description="Polar residues" evidence="3">
    <location>
        <begin position="308"/>
        <end position="322"/>
    </location>
</feature>
<feature type="region of interest" description="Disordered" evidence="3">
    <location>
        <begin position="465"/>
        <end position="500"/>
    </location>
</feature>
<evidence type="ECO:0000256" key="2">
    <source>
        <dbReference type="ARBA" id="ARBA00023242"/>
    </source>
</evidence>
<name>W2SCK3_CYPE1</name>
<evidence type="ECO:0000313" key="6">
    <source>
        <dbReference type="Proteomes" id="UP000030752"/>
    </source>
</evidence>
<feature type="compositionally biased region" description="Low complexity" evidence="3">
    <location>
        <begin position="402"/>
        <end position="428"/>
    </location>
</feature>
<dbReference type="RefSeq" id="XP_008711124.1">
    <property type="nucleotide sequence ID" value="XM_008712902.1"/>
</dbReference>
<dbReference type="Gene3D" id="1.20.5.170">
    <property type="match status" value="1"/>
</dbReference>
<dbReference type="Pfam" id="PF00170">
    <property type="entry name" value="bZIP_1"/>
    <property type="match status" value="1"/>
</dbReference>
<accession>W2SCK3</accession>
<feature type="region of interest" description="Disordered" evidence="3">
    <location>
        <begin position="375"/>
        <end position="428"/>
    </location>
</feature>
<dbReference type="EMBL" id="KB822711">
    <property type="protein sequence ID" value="ETN46412.1"/>
    <property type="molecule type" value="Genomic_DNA"/>
</dbReference>
<dbReference type="VEuPathDB" id="FungiDB:HMPREF1541_00596"/>
<evidence type="ECO:0000313" key="5">
    <source>
        <dbReference type="EMBL" id="ETN46412.1"/>
    </source>
</evidence>
<evidence type="ECO:0000259" key="4">
    <source>
        <dbReference type="PROSITE" id="PS50217"/>
    </source>
</evidence>
<dbReference type="GO" id="GO:0090575">
    <property type="term" value="C:RNA polymerase II transcription regulator complex"/>
    <property type="evidence" value="ECO:0007669"/>
    <property type="project" value="TreeGrafter"/>
</dbReference>
<dbReference type="SMART" id="SM00338">
    <property type="entry name" value="BRLZ"/>
    <property type="match status" value="1"/>
</dbReference>
<dbReference type="GO" id="GO:0000976">
    <property type="term" value="F:transcription cis-regulatory region binding"/>
    <property type="evidence" value="ECO:0007669"/>
    <property type="project" value="InterPro"/>
</dbReference>